<dbReference type="PROSITE" id="PS50883">
    <property type="entry name" value="EAL"/>
    <property type="match status" value="1"/>
</dbReference>
<dbReference type="SUPFAM" id="SSF55073">
    <property type="entry name" value="Nucleotide cyclase"/>
    <property type="match status" value="1"/>
</dbReference>
<dbReference type="AlphaFoldDB" id="A0A1G7RTG9"/>
<gene>
    <name evidence="3" type="ORF">SAMN04487974_101113</name>
</gene>
<evidence type="ECO:0000313" key="4">
    <source>
        <dbReference type="Proteomes" id="UP000199495"/>
    </source>
</evidence>
<dbReference type="RefSeq" id="WP_176762440.1">
    <property type="nucleotide sequence ID" value="NZ_FNCS01000001.1"/>
</dbReference>
<keyword evidence="4" id="KW-1185">Reference proteome</keyword>
<organism evidence="3 4">
    <name type="scientific">Pelagibacterium luteolum</name>
    <dbReference type="NCBI Taxonomy" id="440168"/>
    <lineage>
        <taxon>Bacteria</taxon>
        <taxon>Pseudomonadati</taxon>
        <taxon>Pseudomonadota</taxon>
        <taxon>Alphaproteobacteria</taxon>
        <taxon>Hyphomicrobiales</taxon>
        <taxon>Devosiaceae</taxon>
        <taxon>Pelagibacterium</taxon>
    </lineage>
</organism>
<dbReference type="InterPro" id="IPR043128">
    <property type="entry name" value="Rev_trsase/Diguanyl_cyclase"/>
</dbReference>
<dbReference type="InterPro" id="IPR050706">
    <property type="entry name" value="Cyclic-di-GMP_PDE-like"/>
</dbReference>
<dbReference type="PANTHER" id="PTHR33121:SF70">
    <property type="entry name" value="SIGNALING PROTEIN YKOW"/>
    <property type="match status" value="1"/>
</dbReference>
<evidence type="ECO:0000259" key="2">
    <source>
        <dbReference type="PROSITE" id="PS50887"/>
    </source>
</evidence>
<evidence type="ECO:0000259" key="1">
    <source>
        <dbReference type="PROSITE" id="PS50883"/>
    </source>
</evidence>
<feature type="domain" description="EAL" evidence="1">
    <location>
        <begin position="293"/>
        <end position="547"/>
    </location>
</feature>
<dbReference type="InterPro" id="IPR035919">
    <property type="entry name" value="EAL_sf"/>
</dbReference>
<reference evidence="3 4" key="1">
    <citation type="submission" date="2016-10" db="EMBL/GenBank/DDBJ databases">
        <authorList>
            <person name="de Groot N.N."/>
        </authorList>
    </citation>
    <scope>NUCLEOTIDE SEQUENCE [LARGE SCALE GENOMIC DNA]</scope>
    <source>
        <strain evidence="3 4">CGMCC 1.10267</strain>
    </source>
</reference>
<protein>
    <submittedName>
        <fullName evidence="3">EAL domain, c-di-GMP-specific phosphodiesterase class I (Or its enzymatically inactive variant)</fullName>
    </submittedName>
</protein>
<dbReference type="Pfam" id="PF00990">
    <property type="entry name" value="GGDEF"/>
    <property type="match status" value="1"/>
</dbReference>
<dbReference type="Gene3D" id="3.30.70.270">
    <property type="match status" value="1"/>
</dbReference>
<dbReference type="EMBL" id="FNCS01000001">
    <property type="protein sequence ID" value="SDG14045.1"/>
    <property type="molecule type" value="Genomic_DNA"/>
</dbReference>
<sequence>MNGLGLYRAIARFGFLNYRAKIMVIAFLGTHIPLIGIIGWSVFNLTRDPALIWGTLGVALVATLAGTGATLLILNGLLQPVFATSNALRKYREDRVIDPLPREFDDEAGTLMADAGATLEQLDASLTLLETTDPVTGLLNRKALLSTLATLPASSNTAIVALRLVTYQQIISSFDQTRADAMMARLANRLRTHVGADAHLARVSGPSFAFVAPVADRGTLKAEIAAIIAELNEKLVLDGIELLPVFSAGLSIMGEDGETGDTVLDAAISAASAARPKSVAFFTSGARDAMREAFVLEQDLRTAIDANQLVLHFQPVVDMARGRAIGAEALVRWNHPQHGLVSPARFIPIAERSGLIDDIGLWVMREACAQMARWDSEGVDPITVAVNLSASQFLDHRLESQLKEALAAARIDPTRLEIELTESAAMLDYEHTHKTFRQLKDLGLSVAIDDFGTGYASMSQLRKLPVDKLKIDREFVTNVDTAPDAQAICNAVIALSSGLGLKILAEGTERREEVDYLAARGCNLFQGFYFSKPVSATDLAEAIADISLLAADAADATLTQKVG</sequence>
<dbReference type="InterPro" id="IPR001633">
    <property type="entry name" value="EAL_dom"/>
</dbReference>
<accession>A0A1G7RTG9</accession>
<dbReference type="STRING" id="440168.SAMN04487974_101113"/>
<dbReference type="PANTHER" id="PTHR33121">
    <property type="entry name" value="CYCLIC DI-GMP PHOSPHODIESTERASE PDEF"/>
    <property type="match status" value="1"/>
</dbReference>
<dbReference type="GO" id="GO:0071111">
    <property type="term" value="F:cyclic-guanylate-specific phosphodiesterase activity"/>
    <property type="evidence" value="ECO:0007669"/>
    <property type="project" value="InterPro"/>
</dbReference>
<proteinExistence type="predicted"/>
<dbReference type="SMART" id="SM00267">
    <property type="entry name" value="GGDEF"/>
    <property type="match status" value="1"/>
</dbReference>
<dbReference type="Pfam" id="PF00563">
    <property type="entry name" value="EAL"/>
    <property type="match status" value="1"/>
</dbReference>
<feature type="domain" description="GGDEF" evidence="2">
    <location>
        <begin position="155"/>
        <end position="284"/>
    </location>
</feature>
<dbReference type="Proteomes" id="UP000199495">
    <property type="component" value="Unassembled WGS sequence"/>
</dbReference>
<evidence type="ECO:0000313" key="3">
    <source>
        <dbReference type="EMBL" id="SDG14045.1"/>
    </source>
</evidence>
<dbReference type="PROSITE" id="PS50887">
    <property type="entry name" value="GGDEF"/>
    <property type="match status" value="1"/>
</dbReference>
<dbReference type="InterPro" id="IPR029787">
    <property type="entry name" value="Nucleotide_cyclase"/>
</dbReference>
<dbReference type="FunFam" id="3.20.20.450:FF:000001">
    <property type="entry name" value="Cyclic di-GMP phosphodiesterase yahA"/>
    <property type="match status" value="1"/>
</dbReference>
<dbReference type="SUPFAM" id="SSF141868">
    <property type="entry name" value="EAL domain-like"/>
    <property type="match status" value="1"/>
</dbReference>
<dbReference type="SMART" id="SM00052">
    <property type="entry name" value="EAL"/>
    <property type="match status" value="1"/>
</dbReference>
<dbReference type="CDD" id="cd01948">
    <property type="entry name" value="EAL"/>
    <property type="match status" value="1"/>
</dbReference>
<dbReference type="Gene3D" id="3.20.20.450">
    <property type="entry name" value="EAL domain"/>
    <property type="match status" value="1"/>
</dbReference>
<dbReference type="InterPro" id="IPR000160">
    <property type="entry name" value="GGDEF_dom"/>
</dbReference>
<name>A0A1G7RTG9_9HYPH</name>